<proteinExistence type="predicted"/>
<dbReference type="STRING" id="391625.PPSIR1_34552"/>
<dbReference type="SMART" id="SM00450">
    <property type="entry name" value="RHOD"/>
    <property type="match status" value="1"/>
</dbReference>
<reference evidence="2 3" key="1">
    <citation type="submission" date="2007-06" db="EMBL/GenBank/DDBJ databases">
        <authorList>
            <person name="Shimkets L."/>
            <person name="Ferriera S."/>
            <person name="Johnson J."/>
            <person name="Kravitz S."/>
            <person name="Beeson K."/>
            <person name="Sutton G."/>
            <person name="Rogers Y.-H."/>
            <person name="Friedman R."/>
            <person name="Frazier M."/>
            <person name="Venter J.C."/>
        </authorList>
    </citation>
    <scope>NUCLEOTIDE SEQUENCE [LARGE SCALE GENOMIC DNA]</scope>
    <source>
        <strain evidence="2 3">SIR-1</strain>
    </source>
</reference>
<dbReference type="InterPro" id="IPR036873">
    <property type="entry name" value="Rhodanese-like_dom_sf"/>
</dbReference>
<dbReference type="SUPFAM" id="SSF52821">
    <property type="entry name" value="Rhodanese/Cell cycle control phosphatase"/>
    <property type="match status" value="1"/>
</dbReference>
<dbReference type="PROSITE" id="PS50206">
    <property type="entry name" value="RHODANESE_3"/>
    <property type="match status" value="1"/>
</dbReference>
<dbReference type="InterPro" id="IPR001763">
    <property type="entry name" value="Rhodanese-like_dom"/>
</dbReference>
<dbReference type="eggNOG" id="COG0607">
    <property type="taxonomic scope" value="Bacteria"/>
</dbReference>
<feature type="domain" description="Rhodanese" evidence="1">
    <location>
        <begin position="15"/>
        <end position="97"/>
    </location>
</feature>
<dbReference type="RefSeq" id="WP_006972763.1">
    <property type="nucleotide sequence ID" value="NZ_ABCS01000035.1"/>
</dbReference>
<evidence type="ECO:0000313" key="3">
    <source>
        <dbReference type="Proteomes" id="UP000005801"/>
    </source>
</evidence>
<comment type="caution">
    <text evidence="2">The sequence shown here is derived from an EMBL/GenBank/DDBJ whole genome shotgun (WGS) entry which is preliminary data.</text>
</comment>
<evidence type="ECO:0000259" key="1">
    <source>
        <dbReference type="PROSITE" id="PS50206"/>
    </source>
</evidence>
<keyword evidence="3" id="KW-1185">Reference proteome</keyword>
<dbReference type="PANTHER" id="PTHR43031">
    <property type="entry name" value="FAD-DEPENDENT OXIDOREDUCTASE"/>
    <property type="match status" value="1"/>
</dbReference>
<protein>
    <submittedName>
        <fullName evidence="2">Rhodanese domain protein</fullName>
    </submittedName>
</protein>
<dbReference type="CDD" id="cd00158">
    <property type="entry name" value="RHOD"/>
    <property type="match status" value="1"/>
</dbReference>
<dbReference type="Pfam" id="PF00581">
    <property type="entry name" value="Rhodanese"/>
    <property type="match status" value="1"/>
</dbReference>
<evidence type="ECO:0000313" key="2">
    <source>
        <dbReference type="EMBL" id="EDM78146.1"/>
    </source>
</evidence>
<dbReference type="PANTHER" id="PTHR43031:SF1">
    <property type="entry name" value="PYRIDINE NUCLEOTIDE-DISULPHIDE OXIDOREDUCTASE"/>
    <property type="match status" value="1"/>
</dbReference>
<dbReference type="OrthoDB" id="9789348at2"/>
<dbReference type="EMBL" id="ABCS01000035">
    <property type="protein sequence ID" value="EDM78146.1"/>
    <property type="molecule type" value="Genomic_DNA"/>
</dbReference>
<dbReference type="InterPro" id="IPR050229">
    <property type="entry name" value="GlpE_sulfurtransferase"/>
</dbReference>
<dbReference type="Gene3D" id="3.40.250.10">
    <property type="entry name" value="Rhodanese-like domain"/>
    <property type="match status" value="1"/>
</dbReference>
<gene>
    <name evidence="2" type="ORF">PPSIR1_34552</name>
</gene>
<dbReference type="Proteomes" id="UP000005801">
    <property type="component" value="Unassembled WGS sequence"/>
</dbReference>
<dbReference type="AlphaFoldDB" id="A6G7R8"/>
<name>A6G7R8_9BACT</name>
<organism evidence="2 3">
    <name type="scientific">Plesiocystis pacifica SIR-1</name>
    <dbReference type="NCBI Taxonomy" id="391625"/>
    <lineage>
        <taxon>Bacteria</taxon>
        <taxon>Pseudomonadati</taxon>
        <taxon>Myxococcota</taxon>
        <taxon>Polyangia</taxon>
        <taxon>Nannocystales</taxon>
        <taxon>Nannocystaceae</taxon>
        <taxon>Plesiocystis</taxon>
    </lineage>
</organism>
<accession>A6G7R8</accession>
<sequence>MSLPDRDPQLARRLVAEGALLLDVRTQAEYDEHHLENALLIPHVEVAARLGEILDRQGGDKDKPIVVYCRRGGRAGTAKAVLEQSGFTAVTNVGGITDY</sequence>